<comment type="caution">
    <text evidence="3">The sequence shown here is derived from an EMBL/GenBank/DDBJ whole genome shotgun (WGS) entry which is preliminary data.</text>
</comment>
<reference evidence="3" key="1">
    <citation type="submission" date="2022-08" db="EMBL/GenBank/DDBJ databases">
        <title>Genomic Encyclopedia of Type Strains, Phase V (KMG-V): Genome sequencing to study the core and pangenomes of soil and plant-associated prokaryotes.</title>
        <authorList>
            <person name="Whitman W."/>
        </authorList>
    </citation>
    <scope>NUCLEOTIDE SEQUENCE</scope>
    <source>
        <strain evidence="3">SP2016B</strain>
        <strain evidence="2">SP3049</strain>
    </source>
</reference>
<accession>A0A9X3A5M7</accession>
<feature type="region of interest" description="Disordered" evidence="1">
    <location>
        <begin position="41"/>
        <end position="75"/>
    </location>
</feature>
<gene>
    <name evidence="2" type="ORF">GGP61_001970</name>
    <name evidence="3" type="ORF">GGP82_001580</name>
</gene>
<evidence type="ECO:0000256" key="1">
    <source>
        <dbReference type="SAM" id="MobiDB-lite"/>
    </source>
</evidence>
<protein>
    <submittedName>
        <fullName evidence="3">Uncharacterized protein</fullName>
    </submittedName>
</protein>
<dbReference type="Proteomes" id="UP001155057">
    <property type="component" value="Unassembled WGS sequence"/>
</dbReference>
<dbReference type="AlphaFoldDB" id="A0A9X3A5M7"/>
<proteinExistence type="predicted"/>
<sequence>MKAGTPPLSFPDASGPEDDRLDPDERVKISCCIRIAAGRTRRPPGAFGLESTASAPPKKPKEPIRIYEESVCSTT</sequence>
<feature type="compositionally biased region" description="Basic and acidic residues" evidence="1">
    <location>
        <begin position="59"/>
        <end position="68"/>
    </location>
</feature>
<evidence type="ECO:0000313" key="3">
    <source>
        <dbReference type="EMBL" id="MCS3865031.1"/>
    </source>
</evidence>
<evidence type="ECO:0000313" key="4">
    <source>
        <dbReference type="Proteomes" id="UP001155034"/>
    </source>
</evidence>
<feature type="region of interest" description="Disordered" evidence="1">
    <location>
        <begin position="1"/>
        <end position="25"/>
    </location>
</feature>
<dbReference type="EMBL" id="JANTYZ010000003">
    <property type="protein sequence ID" value="MCS3865031.1"/>
    <property type="molecule type" value="Genomic_DNA"/>
</dbReference>
<name>A0A9X3A5M7_9BACT</name>
<evidence type="ECO:0000313" key="2">
    <source>
        <dbReference type="EMBL" id="MCS3710360.1"/>
    </source>
</evidence>
<dbReference type="Proteomes" id="UP001155034">
    <property type="component" value="Unassembled WGS sequence"/>
</dbReference>
<organism evidence="3 4">
    <name type="scientific">Salinibacter ruber</name>
    <dbReference type="NCBI Taxonomy" id="146919"/>
    <lineage>
        <taxon>Bacteria</taxon>
        <taxon>Pseudomonadati</taxon>
        <taxon>Rhodothermota</taxon>
        <taxon>Rhodothermia</taxon>
        <taxon>Rhodothermales</taxon>
        <taxon>Salinibacteraceae</taxon>
        <taxon>Salinibacter</taxon>
    </lineage>
</organism>
<dbReference type="EMBL" id="JANUAE010000006">
    <property type="protein sequence ID" value="MCS3710360.1"/>
    <property type="molecule type" value="Genomic_DNA"/>
</dbReference>